<dbReference type="SMART" id="SM00822">
    <property type="entry name" value="PKS_KR"/>
    <property type="match status" value="1"/>
</dbReference>
<dbReference type="RefSeq" id="XP_033456771.1">
    <property type="nucleotide sequence ID" value="XM_033605566.1"/>
</dbReference>
<reference evidence="8" key="3">
    <citation type="submission" date="2025-08" db="UniProtKB">
        <authorList>
            <consortium name="RefSeq"/>
        </authorList>
    </citation>
    <scope>IDENTIFICATION</scope>
    <source>
        <strain evidence="8">CBS 342.82</strain>
    </source>
</reference>
<comment type="similarity">
    <text evidence="4">Belongs to the NRP synthetase family.</text>
</comment>
<gene>
    <name evidence="8" type="ORF">K489DRAFT_383306</name>
</gene>
<dbReference type="PANTHER" id="PTHR44845">
    <property type="entry name" value="CARRIER DOMAIN-CONTAINING PROTEIN"/>
    <property type="match status" value="1"/>
</dbReference>
<sequence length="1286" mass="139653">MSFIDTTKDLCTLFSNQVTRSPNALALEDETRTYTYIELAQAVDALAKRLRAYGVKRDSCVGVLLPRSADYVISCLAALQAGGAYLVLELAYPPDLLADVLEDATPAVVITRESESGKIREGIPQIVLDKQTNGELPNGAPTSDNTEENYNGKNADGSDDLDRLCFVSYSSGTTGKSKGIANPHRASVLSYNLRFGVSDVKPDDRVACNVFFVWEIIRPLLRGGTVVTVPDEVSYDPVGLVDLLASKKVTETLMTPTLLAAVLSRFPDIGSRLQDLRTLWFNGEVVTTDLARRALFALPNVRLLNCYSACETHEIACGDIRDIIDEKLTNCPVGRPLEPENIYVLDEEGNVVEPGTSGELYVGGDLLARGYLNLPEVTAKAFLPNKFKPEDPTARMYRTGDLAILHPSGLLEITGRTGAMIKLRGYSVVPAKVQSTIVEYLGVRHCAVVAHGDGLERQLVAYIVRDEESATRPLVEIDELGHSPAARKHISPYLAQYMLPTLWVELETLPTQKVSGKVDLKNLPPPPSPKKTSGVSTPKDSISINEIAEIWAATLGVPQSTLKPDHSFFDLGGHSLSLAALSAKLSRKFGFRIPVSRLADPSTLQSHLQTVREVRDGNIAAVQADLPAALRRDSTLDRDIEFPDAKIRAVKDAEVILLTGATGFLGAFLLSHLLESTAATIICLVRGNDTTEADKPACTARLRRNLIELGLWRDSIMERVEILPGDLPRKRLGLTQEKFTELGHRVQVIVHAAAQVNLVYPYAALRGTNVDGVREILRMASINGATVLHVSTNGVLPHSDSRFGWPEDSMLYVDAVPEKIPDGYGQTKWAAEQLVLEAGRRGLPVRILRAGTISGHSATGAANVWDLLTALFVESIHLGYYPNVDGWRAEMTPVDFVSKAIVHLGNQTHAKQLVFHLGDPDPVDAKTVFDHFTELGYPTQPMGFDEWVNLWNERRASAKGGDGAFTIDILRSSMPSIEFLRDIVVLNNAQTRPFRAIVERPKVDGVLLETYARHWFARGWMSRAPLRNSALGGSALSVRKSILSGKVVVITGASSGIGAAVAAALASEGCHLVLAARRAPVLESLKRRLAVREGKIITKATDVTIKTEVDDLFATAERELGQVDILVSCAGVMYYTMMANVKTDDWNTTVDVNCKGLLHCLAASVPPMLTRGSGHIVAISSDAGRKVFPGLGVYSASKFFVEATLQSLRLETAGKGLRVTSVQPGNTATDLLGMSTDEQAIEAYGKPTGAQILDPTDVANAIVYALKQPEHVAVNEVLIEPRDEPI</sequence>
<dbReference type="Pfam" id="PF00106">
    <property type="entry name" value="adh_short"/>
    <property type="match status" value="1"/>
</dbReference>
<evidence type="ECO:0000256" key="5">
    <source>
        <dbReference type="SAM" id="MobiDB-lite"/>
    </source>
</evidence>
<dbReference type="SUPFAM" id="SSF51735">
    <property type="entry name" value="NAD(P)-binding Rossmann-fold domains"/>
    <property type="match status" value="2"/>
</dbReference>
<feature type="compositionally biased region" description="Polar residues" evidence="5">
    <location>
        <begin position="130"/>
        <end position="152"/>
    </location>
</feature>
<proteinExistence type="inferred from homology"/>
<dbReference type="Pfam" id="PF00550">
    <property type="entry name" value="PP-binding"/>
    <property type="match status" value="1"/>
</dbReference>
<feature type="domain" description="Carrier" evidence="6">
    <location>
        <begin position="538"/>
        <end position="615"/>
    </location>
</feature>
<evidence type="ECO:0000256" key="1">
    <source>
        <dbReference type="ARBA" id="ARBA00022450"/>
    </source>
</evidence>
<name>A0A6J3LVE5_9PEZI</name>
<accession>A0A6J3LVE5</accession>
<dbReference type="InterPro" id="IPR036291">
    <property type="entry name" value="NAD(P)-bd_dom_sf"/>
</dbReference>
<dbReference type="Pfam" id="PF07993">
    <property type="entry name" value="NAD_binding_4"/>
    <property type="match status" value="1"/>
</dbReference>
<evidence type="ECO:0000256" key="3">
    <source>
        <dbReference type="ARBA" id="ARBA00023002"/>
    </source>
</evidence>
<dbReference type="PANTHER" id="PTHR44845:SF6">
    <property type="entry name" value="BETA-ALANINE-ACTIVATING ENZYME"/>
    <property type="match status" value="1"/>
</dbReference>
<dbReference type="InterPro" id="IPR020806">
    <property type="entry name" value="PKS_PP-bd"/>
</dbReference>
<dbReference type="SUPFAM" id="SSF47336">
    <property type="entry name" value="ACP-like"/>
    <property type="match status" value="1"/>
</dbReference>
<keyword evidence="2" id="KW-0597">Phosphoprotein</keyword>
<dbReference type="SMART" id="SM00823">
    <property type="entry name" value="PKS_PP"/>
    <property type="match status" value="1"/>
</dbReference>
<keyword evidence="3" id="KW-0560">Oxidoreductase</keyword>
<dbReference type="PRINTS" id="PR00081">
    <property type="entry name" value="GDHRDH"/>
</dbReference>
<dbReference type="GO" id="GO:0016616">
    <property type="term" value="F:oxidoreductase activity, acting on the CH-OH group of donors, NAD or NADP as acceptor"/>
    <property type="evidence" value="ECO:0007669"/>
    <property type="project" value="UniProtKB-ARBA"/>
</dbReference>
<evidence type="ECO:0000256" key="2">
    <source>
        <dbReference type="ARBA" id="ARBA00022553"/>
    </source>
</evidence>
<dbReference type="InterPro" id="IPR010080">
    <property type="entry name" value="Thioester_reductase-like_dom"/>
</dbReference>
<dbReference type="Pfam" id="PF00501">
    <property type="entry name" value="AMP-binding"/>
    <property type="match status" value="1"/>
</dbReference>
<dbReference type="InterPro" id="IPR013120">
    <property type="entry name" value="FAR_NAD-bd"/>
</dbReference>
<dbReference type="InterPro" id="IPR042099">
    <property type="entry name" value="ANL_N_sf"/>
</dbReference>
<dbReference type="Gene3D" id="1.10.1200.10">
    <property type="entry name" value="ACP-like"/>
    <property type="match status" value="1"/>
</dbReference>
<dbReference type="InterPro" id="IPR009081">
    <property type="entry name" value="PP-bd_ACP"/>
</dbReference>
<dbReference type="Proteomes" id="UP000504637">
    <property type="component" value="Unplaced"/>
</dbReference>
<dbReference type="CDD" id="cd05930">
    <property type="entry name" value="A_NRPS"/>
    <property type="match status" value="1"/>
</dbReference>
<evidence type="ECO:0000256" key="4">
    <source>
        <dbReference type="ARBA" id="ARBA00029454"/>
    </source>
</evidence>
<dbReference type="InterPro" id="IPR057326">
    <property type="entry name" value="KR_dom"/>
</dbReference>
<dbReference type="Gene3D" id="3.40.50.12780">
    <property type="entry name" value="N-terminal domain of ligase-like"/>
    <property type="match status" value="1"/>
</dbReference>
<dbReference type="FunFam" id="3.40.50.720:FF:000047">
    <property type="entry name" value="NADP-dependent L-serine/L-allo-threonine dehydrogenase"/>
    <property type="match status" value="1"/>
</dbReference>
<dbReference type="InterPro" id="IPR045851">
    <property type="entry name" value="AMP-bd_C_sf"/>
</dbReference>
<feature type="region of interest" description="Disordered" evidence="5">
    <location>
        <begin position="517"/>
        <end position="539"/>
    </location>
</feature>
<keyword evidence="7" id="KW-1185">Reference proteome</keyword>
<dbReference type="InterPro" id="IPR006162">
    <property type="entry name" value="Ppantetheine_attach_site"/>
</dbReference>
<dbReference type="InterPro" id="IPR020845">
    <property type="entry name" value="AMP-binding_CS"/>
</dbReference>
<reference evidence="8" key="2">
    <citation type="submission" date="2020-04" db="EMBL/GenBank/DDBJ databases">
        <authorList>
            <consortium name="NCBI Genome Project"/>
        </authorList>
    </citation>
    <scope>NUCLEOTIDE SEQUENCE</scope>
    <source>
        <strain evidence="8">CBS 342.82</strain>
    </source>
</reference>
<dbReference type="PROSITE" id="PS00455">
    <property type="entry name" value="AMP_BINDING"/>
    <property type="match status" value="1"/>
</dbReference>
<dbReference type="InterPro" id="IPR036736">
    <property type="entry name" value="ACP-like_sf"/>
</dbReference>
<dbReference type="PROSITE" id="PS00012">
    <property type="entry name" value="PHOSPHOPANTETHEINE"/>
    <property type="match status" value="1"/>
</dbReference>
<feature type="compositionally biased region" description="Low complexity" evidence="5">
    <location>
        <begin position="530"/>
        <end position="539"/>
    </location>
</feature>
<organism evidence="8">
    <name type="scientific">Dissoconium aciculare CBS 342.82</name>
    <dbReference type="NCBI Taxonomy" id="1314786"/>
    <lineage>
        <taxon>Eukaryota</taxon>
        <taxon>Fungi</taxon>
        <taxon>Dikarya</taxon>
        <taxon>Ascomycota</taxon>
        <taxon>Pezizomycotina</taxon>
        <taxon>Dothideomycetes</taxon>
        <taxon>Dothideomycetidae</taxon>
        <taxon>Mycosphaerellales</taxon>
        <taxon>Dissoconiaceae</taxon>
        <taxon>Dissoconium</taxon>
    </lineage>
</organism>
<dbReference type="PROSITE" id="PS50075">
    <property type="entry name" value="CARRIER"/>
    <property type="match status" value="1"/>
</dbReference>
<evidence type="ECO:0000259" key="6">
    <source>
        <dbReference type="PROSITE" id="PS50075"/>
    </source>
</evidence>
<dbReference type="InterPro" id="IPR000873">
    <property type="entry name" value="AMP-dep_synth/lig_dom"/>
</dbReference>
<dbReference type="GO" id="GO:0031177">
    <property type="term" value="F:phosphopantetheine binding"/>
    <property type="evidence" value="ECO:0007669"/>
    <property type="project" value="InterPro"/>
</dbReference>
<dbReference type="OrthoDB" id="408177at2759"/>
<dbReference type="Gene3D" id="3.40.50.720">
    <property type="entry name" value="NAD(P)-binding Rossmann-like Domain"/>
    <property type="match status" value="2"/>
</dbReference>
<dbReference type="Gene3D" id="3.30.300.30">
    <property type="match status" value="1"/>
</dbReference>
<feature type="region of interest" description="Disordered" evidence="5">
    <location>
        <begin position="130"/>
        <end position="156"/>
    </location>
</feature>
<dbReference type="CDD" id="cd05235">
    <property type="entry name" value="SDR_e1"/>
    <property type="match status" value="1"/>
</dbReference>
<dbReference type="SUPFAM" id="SSF56801">
    <property type="entry name" value="Acetyl-CoA synthetase-like"/>
    <property type="match status" value="1"/>
</dbReference>
<protein>
    <submittedName>
        <fullName evidence="8">Acetyl-CoA synthetase-like protein</fullName>
    </submittedName>
</protein>
<evidence type="ECO:0000313" key="8">
    <source>
        <dbReference type="RefSeq" id="XP_033456771.1"/>
    </source>
</evidence>
<keyword evidence="1" id="KW-0596">Phosphopantetheine</keyword>
<dbReference type="GeneID" id="54363366"/>
<reference evidence="8" key="1">
    <citation type="submission" date="2020-01" db="EMBL/GenBank/DDBJ databases">
        <authorList>
            <consortium name="DOE Joint Genome Institute"/>
            <person name="Haridas S."/>
            <person name="Albert R."/>
            <person name="Binder M."/>
            <person name="Bloem J."/>
            <person name="Labutti K."/>
            <person name="Salamov A."/>
            <person name="Andreopoulos B."/>
            <person name="Baker S.E."/>
            <person name="Barry K."/>
            <person name="Bills G."/>
            <person name="Bluhm B.H."/>
            <person name="Cannon C."/>
            <person name="Castanera R."/>
            <person name="Culley D.E."/>
            <person name="Daum C."/>
            <person name="Ezra D."/>
            <person name="Gonzalez J.B."/>
            <person name="Henrissat B."/>
            <person name="Kuo A."/>
            <person name="Liang C."/>
            <person name="Lipzen A."/>
            <person name="Lutzoni F."/>
            <person name="Magnuson J."/>
            <person name="Mondo S."/>
            <person name="Nolan M."/>
            <person name="Ohm R."/>
            <person name="Pangilinan J."/>
            <person name="Park H.-J."/>
            <person name="Ramirez L."/>
            <person name="Alfaro M."/>
            <person name="Sun H."/>
            <person name="Tritt A."/>
            <person name="Yoshinaga Y."/>
            <person name="Zwiers L.-H."/>
            <person name="Turgeon B.G."/>
            <person name="Goodwin S.B."/>
            <person name="Spatafora J.W."/>
            <person name="Crous P.W."/>
            <person name="Grigoriev I.V."/>
        </authorList>
    </citation>
    <scope>NUCLEOTIDE SEQUENCE</scope>
    <source>
        <strain evidence="8">CBS 342.82</strain>
    </source>
</reference>
<dbReference type="InterPro" id="IPR002347">
    <property type="entry name" value="SDR_fam"/>
</dbReference>
<dbReference type="NCBIfam" id="TIGR01746">
    <property type="entry name" value="Thioester-redct"/>
    <property type="match status" value="1"/>
</dbReference>
<evidence type="ECO:0000313" key="7">
    <source>
        <dbReference type="Proteomes" id="UP000504637"/>
    </source>
</evidence>